<evidence type="ECO:0000313" key="14">
    <source>
        <dbReference type="Proteomes" id="UP001165083"/>
    </source>
</evidence>
<dbReference type="GO" id="GO:0005524">
    <property type="term" value="F:ATP binding"/>
    <property type="evidence" value="ECO:0007669"/>
    <property type="project" value="UniProtKB-KW"/>
</dbReference>
<evidence type="ECO:0000259" key="12">
    <source>
        <dbReference type="SMART" id="SM01016"/>
    </source>
</evidence>
<dbReference type="InterPro" id="IPR014729">
    <property type="entry name" value="Rossmann-like_a/b/a_fold"/>
</dbReference>
<dbReference type="EMBL" id="BSXW01000255">
    <property type="protein sequence ID" value="GMF16575.1"/>
    <property type="molecule type" value="Genomic_DNA"/>
</dbReference>
<dbReference type="InterPro" id="IPR036695">
    <property type="entry name" value="Arg-tRNA-synth_N_sf"/>
</dbReference>
<evidence type="ECO:0000256" key="7">
    <source>
        <dbReference type="ARBA" id="ARBA00023146"/>
    </source>
</evidence>
<keyword evidence="7 10" id="KW-0030">Aminoacyl-tRNA synthetase</keyword>
<keyword evidence="14" id="KW-1185">Reference proteome</keyword>
<evidence type="ECO:0000313" key="13">
    <source>
        <dbReference type="EMBL" id="GMF16575.1"/>
    </source>
</evidence>
<dbReference type="GO" id="GO:0004814">
    <property type="term" value="F:arginine-tRNA ligase activity"/>
    <property type="evidence" value="ECO:0007669"/>
    <property type="project" value="UniProtKB-EC"/>
</dbReference>
<keyword evidence="4 10" id="KW-0547">Nucleotide-binding</keyword>
<dbReference type="SMART" id="SM01016">
    <property type="entry name" value="Arg_tRNA_synt_N"/>
    <property type="match status" value="1"/>
</dbReference>
<evidence type="ECO:0000256" key="8">
    <source>
        <dbReference type="ARBA" id="ARBA00033033"/>
    </source>
</evidence>
<dbReference type="SUPFAM" id="SSF52374">
    <property type="entry name" value="Nucleotidylyl transferase"/>
    <property type="match status" value="1"/>
</dbReference>
<dbReference type="InterPro" id="IPR001278">
    <property type="entry name" value="Arg-tRNA-ligase"/>
</dbReference>
<accession>A0A9W6TNE8</accession>
<evidence type="ECO:0000256" key="3">
    <source>
        <dbReference type="ARBA" id="ARBA00022598"/>
    </source>
</evidence>
<dbReference type="Proteomes" id="UP001165083">
    <property type="component" value="Unassembled WGS sequence"/>
</dbReference>
<keyword evidence="3 10" id="KW-0436">Ligase</keyword>
<dbReference type="PANTHER" id="PTHR11956">
    <property type="entry name" value="ARGINYL-TRNA SYNTHETASE"/>
    <property type="match status" value="1"/>
</dbReference>
<dbReference type="GO" id="GO:0005737">
    <property type="term" value="C:cytoplasm"/>
    <property type="evidence" value="ECO:0007669"/>
    <property type="project" value="InterPro"/>
</dbReference>
<evidence type="ECO:0000256" key="6">
    <source>
        <dbReference type="ARBA" id="ARBA00022917"/>
    </source>
</evidence>
<dbReference type="AlphaFoldDB" id="A0A9W6TNE8"/>
<evidence type="ECO:0000256" key="4">
    <source>
        <dbReference type="ARBA" id="ARBA00022741"/>
    </source>
</evidence>
<dbReference type="GO" id="GO:0006420">
    <property type="term" value="P:arginyl-tRNA aminoacylation"/>
    <property type="evidence" value="ECO:0007669"/>
    <property type="project" value="InterPro"/>
</dbReference>
<protein>
    <recommendedName>
        <fullName evidence="2">arginine--tRNA ligase</fullName>
        <ecNumber evidence="2">6.1.1.19</ecNumber>
    </recommendedName>
    <alternativeName>
        <fullName evidence="8">Arginyl-tRNA synthetase</fullName>
    </alternativeName>
</protein>
<dbReference type="EC" id="6.1.1.19" evidence="2"/>
<name>A0A9W6TNE8_9STRA</name>
<comment type="caution">
    <text evidence="13">The sequence shown here is derived from an EMBL/GenBank/DDBJ whole genome shotgun (WGS) entry which is preliminary data.</text>
</comment>
<dbReference type="PANTHER" id="PTHR11956:SF5">
    <property type="entry name" value="ARGININE--TRNA LIGASE, CYTOPLASMIC"/>
    <property type="match status" value="1"/>
</dbReference>
<keyword evidence="5 10" id="KW-0067">ATP-binding</keyword>
<dbReference type="OrthoDB" id="68056at2759"/>
<organism evidence="13 14">
    <name type="scientific">Phytophthora lilii</name>
    <dbReference type="NCBI Taxonomy" id="2077276"/>
    <lineage>
        <taxon>Eukaryota</taxon>
        <taxon>Sar</taxon>
        <taxon>Stramenopiles</taxon>
        <taxon>Oomycota</taxon>
        <taxon>Peronosporomycetes</taxon>
        <taxon>Peronosporales</taxon>
        <taxon>Peronosporaceae</taxon>
        <taxon>Phytophthora</taxon>
    </lineage>
</organism>
<dbReference type="InterPro" id="IPR035684">
    <property type="entry name" value="ArgRS_core"/>
</dbReference>
<reference evidence="13" key="1">
    <citation type="submission" date="2023-04" db="EMBL/GenBank/DDBJ databases">
        <title>Phytophthora lilii NBRC 32176.</title>
        <authorList>
            <person name="Ichikawa N."/>
            <person name="Sato H."/>
            <person name="Tonouchi N."/>
        </authorList>
    </citation>
    <scope>NUCLEOTIDE SEQUENCE</scope>
    <source>
        <strain evidence="13">NBRC 32176</strain>
    </source>
</reference>
<evidence type="ECO:0000256" key="5">
    <source>
        <dbReference type="ARBA" id="ARBA00022840"/>
    </source>
</evidence>
<dbReference type="NCBIfam" id="TIGR00456">
    <property type="entry name" value="argS"/>
    <property type="match status" value="1"/>
</dbReference>
<dbReference type="SMART" id="SM00836">
    <property type="entry name" value="DALR_1"/>
    <property type="match status" value="1"/>
</dbReference>
<dbReference type="SUPFAM" id="SSF47323">
    <property type="entry name" value="Anticodon-binding domain of a subclass of class I aminoacyl-tRNA synthetases"/>
    <property type="match status" value="1"/>
</dbReference>
<dbReference type="InterPro" id="IPR009080">
    <property type="entry name" value="tRNAsynth_Ia_anticodon-bd"/>
</dbReference>
<dbReference type="PROSITE" id="PS00178">
    <property type="entry name" value="AA_TRNA_LIGASE_I"/>
    <property type="match status" value="1"/>
</dbReference>
<gene>
    <name evidence="13" type="ORF">Plil01_000593100</name>
</gene>
<comment type="catalytic activity">
    <reaction evidence="9">
        <text>tRNA(Arg) + L-arginine + ATP = L-arginyl-tRNA(Arg) + AMP + diphosphate</text>
        <dbReference type="Rhea" id="RHEA:20301"/>
        <dbReference type="Rhea" id="RHEA-COMP:9658"/>
        <dbReference type="Rhea" id="RHEA-COMP:9673"/>
        <dbReference type="ChEBI" id="CHEBI:30616"/>
        <dbReference type="ChEBI" id="CHEBI:32682"/>
        <dbReference type="ChEBI" id="CHEBI:33019"/>
        <dbReference type="ChEBI" id="CHEBI:78442"/>
        <dbReference type="ChEBI" id="CHEBI:78513"/>
        <dbReference type="ChEBI" id="CHEBI:456215"/>
        <dbReference type="EC" id="6.1.1.19"/>
    </reaction>
</comment>
<dbReference type="PRINTS" id="PR01038">
    <property type="entry name" value="TRNASYNTHARG"/>
</dbReference>
<feature type="domain" description="DALR anticodon binding" evidence="11">
    <location>
        <begin position="500"/>
        <end position="625"/>
    </location>
</feature>
<evidence type="ECO:0000259" key="11">
    <source>
        <dbReference type="SMART" id="SM00836"/>
    </source>
</evidence>
<dbReference type="Gene3D" id="3.40.50.620">
    <property type="entry name" value="HUPs"/>
    <property type="match status" value="1"/>
</dbReference>
<dbReference type="InterPro" id="IPR001412">
    <property type="entry name" value="aa-tRNA-synth_I_CS"/>
</dbReference>
<dbReference type="Pfam" id="PF00750">
    <property type="entry name" value="tRNA-synt_1d"/>
    <property type="match status" value="1"/>
</dbReference>
<dbReference type="InterPro" id="IPR005148">
    <property type="entry name" value="Arg-tRNA-synth_N"/>
</dbReference>
<keyword evidence="6 10" id="KW-0648">Protein biosynthesis</keyword>
<evidence type="ECO:0000256" key="2">
    <source>
        <dbReference type="ARBA" id="ARBA00012837"/>
    </source>
</evidence>
<evidence type="ECO:0000256" key="9">
    <source>
        <dbReference type="ARBA" id="ARBA00049339"/>
    </source>
</evidence>
<dbReference type="InterPro" id="IPR008909">
    <property type="entry name" value="DALR_anticod-bd"/>
</dbReference>
<comment type="similarity">
    <text evidence="1 10">Belongs to the class-I aminoacyl-tRNA synthetase family.</text>
</comment>
<evidence type="ECO:0000256" key="10">
    <source>
        <dbReference type="RuleBase" id="RU363038"/>
    </source>
</evidence>
<evidence type="ECO:0000256" key="1">
    <source>
        <dbReference type="ARBA" id="ARBA00005594"/>
    </source>
</evidence>
<dbReference type="Gene3D" id="3.30.1360.70">
    <property type="entry name" value="Arginyl tRNA synthetase N-terminal domain"/>
    <property type="match status" value="1"/>
</dbReference>
<dbReference type="Pfam" id="PF05746">
    <property type="entry name" value="DALR_1"/>
    <property type="match status" value="1"/>
</dbReference>
<proteinExistence type="inferred from homology"/>
<feature type="domain" description="Arginyl tRNA synthetase N-terminal" evidence="12">
    <location>
        <begin position="9"/>
        <end position="110"/>
    </location>
</feature>
<sequence length="699" mass="75523">MATTLSVAWHLQQALRRALGAALPSLDARALPAAALGVRRSAQTGADYQTSVALQLGRRARSSATPDADAPAPEALASAVADNLSAAAAPKRPLLEDAFVTKGGFVNLVLHDAWVARQALAMATQGVQPSVLPPGRQKDILVDFAAPNMGKKLHVGHLRSSVLGDTLCNLLEFRGHRVARVSHTGDVGSALATLVVELMERQVPLAALTDAQLGSCYEAGKRRLQEDAGFKQKVDDVVLQLQRLGTDKAVDPKVRETWTRACQVSREAYQRIFDRLRVNVAERGESTYMPLVDGVVAEMEQSGLAVSSQGALGIFLDGPDKPPMLIRKSDGGFLYATVDLACLHSRIHGFPGVDPTQYDEIVYVTDKSQQLHFRHLFAAARKAGWTSRQGKEDVKLTHAPFGLVLGHDGTKLSSRNGAFDYLEDLLDGAAAECSRQALASATTGVVASELSLTQEQVDAQNRVVGDAAVRYFELAQQRERNYKFIMSNVLNLKGNTGVYLMYASARLQGILRKASGLNNDQASWDALLGLSGDSSAAQDVLALASVDWHPSERALALLLAQFDDEVAVTLAHLYPHYLCDYLFRVAGHFHGFYENCRVLQDPRQDSRLLLCAATNANGVSSIPYLCPGPKSIERQGTEAFHHNAATSEVACKSVLGTTTGLTWVKSRLNTNSPKQSLKGAQHKVDLGFPSDLVSALQRH</sequence>
<dbReference type="Gene3D" id="1.10.730.10">
    <property type="entry name" value="Isoleucyl-tRNA Synthetase, Domain 1"/>
    <property type="match status" value="1"/>
</dbReference>